<keyword evidence="8" id="KW-0805">Transcription regulation</keyword>
<dbReference type="PROSITE" id="PS01264">
    <property type="entry name" value="TBOX_2"/>
    <property type="match status" value="1"/>
</dbReference>
<keyword evidence="10" id="KW-0804">Transcription</keyword>
<comment type="caution">
    <text evidence="14">Lacks conserved residue(s) required for the propagation of feature annotation.</text>
</comment>
<protein>
    <recommendedName>
        <fullName evidence="3">Origin recognition complex subunit 3</fullName>
    </recommendedName>
</protein>
<dbReference type="CDD" id="cd20704">
    <property type="entry name" value="Orc3"/>
    <property type="match status" value="2"/>
</dbReference>
<dbReference type="GO" id="GO:0003700">
    <property type="term" value="F:DNA-binding transcription factor activity"/>
    <property type="evidence" value="ECO:0007669"/>
    <property type="project" value="InterPro"/>
</dbReference>
<evidence type="ECO:0000256" key="15">
    <source>
        <dbReference type="PROSITE-ProRule" id="PRU00497"/>
    </source>
</evidence>
<dbReference type="GO" id="GO:0045893">
    <property type="term" value="P:positive regulation of DNA-templated transcription"/>
    <property type="evidence" value="ECO:0007669"/>
    <property type="project" value="InterPro"/>
</dbReference>
<dbReference type="InterPro" id="IPR036960">
    <property type="entry name" value="T-box_sf"/>
</dbReference>
<dbReference type="Pfam" id="PF07034">
    <property type="entry name" value="ORC3_N"/>
    <property type="match status" value="1"/>
</dbReference>
<sequence>MAASHILSAVEPTVGGASRAGREREVNVALDDRELWVRFQTLTNEMIVTKNGRRMFPVVKVTASGLDPTAMYTVLLEFVQVDTHRWKYVNGEWVPGGKAEVPPSNAIYIHPESPNFGAHWMKEPISFAKVKLTNKTNGNGQIMLNSLHKYEPRVHLVKVGTDLRRIMTYPFPETQFIAVTAYQNEEVTSLKIKYNPFAKAFLDAKERPEGYYQRDFVGTHYPQQSSSPHQYPQFGGWFVTSQSLYGSSNSSSRRPAPYPPRPPSRPRTLSPPSTYSSSERNTVAAANSSGSYTWASSSGYWTAQGGSSPQPNVSPAPYRTPPHAYPAPIEYASAPPTSSTAPATAPAPLYPLQYETPPQHHSPYYQHAYAPYAHHTIEDISYWPNGLNSYGYQPSEYVGTGDVAYSTEGMSFGPTGPPLEAATANQNDRSTPSGSEHQVGEREYKFNTEEERHSPCEETALTPRSPAQEDVTPHVALVNSQDAQTLKNLVENVVWQLIRGQDVLDNSVDESDEMDYKPKLKKSQCTMRSLLNWYKNKYIDISPRKSKHIQQRTLVIILPDFESFNSNILQDFVMIISSYSSLPIVLIFGVATSVSALHKSFPYHVSSKLLIRVFHSHPSPVYMNQVLENIFLTHNSPFHLSGKAFELLTDVFLFYDFSVTGLIQSIKYCMMEHYYGDNIKTLCCSQDQIDSAVANLSSNDLESIRQLLSFRPFLEVQDCKTKIGLFEDDNFFREVLSKEMHKLHEYIHSFYLCVRLLFNFVKDLPKNIFGKTIREIYAKCSMEHITSTEQFKDCMQLISFQSQMKLVDNIKNALKDINSLMKNDSLKPLRSTPTKNNTNVAMNDLGLNFAKSVRVHMMTFLRQIENANSESTVFSSEANTDVDMVIENVPGSRYKLKEKLLRATRVEKIHSEFELIRSRFVSYLEEIFSKGLQPPYKQTFNEIMFFGDVASVRKQIVGSPRGALHTALSNPAHYLQCSCCNIQSTDSIVASMPDVCIAYKLHRECGKHINVYDWLQAFTAVVQPEPDIPTEEDTKIQLRFQRAVAELQFLGFIKSSKRKTDHFIVALALVACVAAVPVEKEVPKILRYDFEPQPNGAYSLSVESDDGIVRREVAELKEILDADNKPQLVLVVKGEYSYPRQDGSVESISYVADENGFNANGPSIPQPPAPARR</sequence>
<dbReference type="Pfam" id="PF00907">
    <property type="entry name" value="T-box"/>
    <property type="match status" value="1"/>
</dbReference>
<evidence type="ECO:0000256" key="5">
    <source>
        <dbReference type="ARBA" id="ARBA00022553"/>
    </source>
</evidence>
<keyword evidence="19" id="KW-1185">Reference proteome</keyword>
<dbReference type="PROSITE" id="PS00233">
    <property type="entry name" value="CHIT_BIND_RR_1"/>
    <property type="match status" value="1"/>
</dbReference>
<dbReference type="InterPro" id="IPR031311">
    <property type="entry name" value="CHIT_BIND_RR_consensus"/>
</dbReference>
<keyword evidence="11 14" id="KW-0539">Nucleus</keyword>
<comment type="subunit">
    <text evidence="12">Component of ORC, a complex composed of at least 6 subunits: ORC1, ORC2, ORC3, ORC4, ORC5 and ORC6. ORC is regulated in a cell-cycle dependent manner. It is sequentially assembled at the exit from anaphase of mitosis and disassembled as cells enter S phase.</text>
</comment>
<comment type="subcellular location">
    <subcellularLocation>
        <location evidence="1 14">Nucleus</location>
    </subcellularLocation>
</comment>
<evidence type="ECO:0000256" key="14">
    <source>
        <dbReference type="PROSITE-ProRule" id="PRU00201"/>
    </source>
</evidence>
<dbReference type="GO" id="GO:0006357">
    <property type="term" value="P:regulation of transcription by RNA polymerase II"/>
    <property type="evidence" value="ECO:0007669"/>
    <property type="project" value="UniProtKB-ARBA"/>
</dbReference>
<dbReference type="Pfam" id="PF00379">
    <property type="entry name" value="Chitin_bind_4"/>
    <property type="match status" value="1"/>
</dbReference>
<dbReference type="PRINTS" id="PR00938">
    <property type="entry name" value="BRACHYURY"/>
</dbReference>
<evidence type="ECO:0000313" key="18">
    <source>
        <dbReference type="EMBL" id="CAG9560448.1"/>
    </source>
</evidence>
<gene>
    <name evidence="18" type="ORF">DCHRY22_LOCUS2118</name>
</gene>
<dbReference type="CDD" id="cd20192">
    <property type="entry name" value="T-box_TBXT_TBX19-like"/>
    <property type="match status" value="1"/>
</dbReference>
<name>A0A8J2QF52_9NEOP</name>
<dbReference type="InterPro" id="IPR000618">
    <property type="entry name" value="Insect_cuticle"/>
</dbReference>
<evidence type="ECO:0000256" key="7">
    <source>
        <dbReference type="ARBA" id="ARBA00022729"/>
    </source>
</evidence>
<dbReference type="Proteomes" id="UP000789524">
    <property type="component" value="Unassembled WGS sequence"/>
</dbReference>
<evidence type="ECO:0000256" key="3">
    <source>
        <dbReference type="ARBA" id="ARBA00019085"/>
    </source>
</evidence>
<evidence type="ECO:0000256" key="16">
    <source>
        <dbReference type="SAM" id="MobiDB-lite"/>
    </source>
</evidence>
<feature type="compositionally biased region" description="Polar residues" evidence="16">
    <location>
        <begin position="423"/>
        <end position="436"/>
    </location>
</feature>
<evidence type="ECO:0000256" key="8">
    <source>
        <dbReference type="ARBA" id="ARBA00023015"/>
    </source>
</evidence>
<evidence type="ECO:0000256" key="9">
    <source>
        <dbReference type="ARBA" id="ARBA00023125"/>
    </source>
</evidence>
<dbReference type="GO" id="GO:0006270">
    <property type="term" value="P:DNA replication initiation"/>
    <property type="evidence" value="ECO:0007669"/>
    <property type="project" value="TreeGrafter"/>
</dbReference>
<dbReference type="GO" id="GO:0003688">
    <property type="term" value="F:DNA replication origin binding"/>
    <property type="evidence" value="ECO:0007669"/>
    <property type="project" value="TreeGrafter"/>
</dbReference>
<evidence type="ECO:0000256" key="13">
    <source>
        <dbReference type="ARBA" id="ARBA00045241"/>
    </source>
</evidence>
<dbReference type="InterPro" id="IPR020795">
    <property type="entry name" value="ORC3"/>
</dbReference>
<dbReference type="InterPro" id="IPR045663">
    <property type="entry name" value="ORC3_ins"/>
</dbReference>
<reference evidence="18" key="1">
    <citation type="submission" date="2021-09" db="EMBL/GenBank/DDBJ databases">
        <authorList>
            <person name="Martin H S."/>
        </authorList>
    </citation>
    <scope>NUCLEOTIDE SEQUENCE</scope>
</reference>
<feature type="region of interest" description="Disordered" evidence="16">
    <location>
        <begin position="408"/>
        <end position="467"/>
    </location>
</feature>
<dbReference type="InterPro" id="IPR046360">
    <property type="entry name" value="T-box_DNA-bd"/>
</dbReference>
<proteinExistence type="inferred from homology"/>
<dbReference type="InterPro" id="IPR045667">
    <property type="entry name" value="ORC3_N"/>
</dbReference>
<dbReference type="OrthoDB" id="10265211at2759"/>
<dbReference type="PROSITE" id="PS50252">
    <property type="entry name" value="TBOX_3"/>
    <property type="match status" value="1"/>
</dbReference>
<dbReference type="FunFam" id="2.60.40.820:FF:000002">
    <property type="entry name" value="T-box transcription factor Brachyury"/>
    <property type="match status" value="1"/>
</dbReference>
<evidence type="ECO:0000259" key="17">
    <source>
        <dbReference type="PROSITE" id="PS50252"/>
    </source>
</evidence>
<dbReference type="GO" id="GO:0005664">
    <property type="term" value="C:nuclear origin of replication recognition complex"/>
    <property type="evidence" value="ECO:0007669"/>
    <property type="project" value="InterPro"/>
</dbReference>
<dbReference type="InterPro" id="IPR018186">
    <property type="entry name" value="TF_T-box_CS"/>
</dbReference>
<evidence type="ECO:0000256" key="11">
    <source>
        <dbReference type="ARBA" id="ARBA00023242"/>
    </source>
</evidence>
<evidence type="ECO:0000256" key="2">
    <source>
        <dbReference type="ARBA" id="ARBA00010977"/>
    </source>
</evidence>
<feature type="domain" description="T-box" evidence="17">
    <location>
        <begin position="30"/>
        <end position="203"/>
    </location>
</feature>
<feature type="compositionally biased region" description="Basic and acidic residues" evidence="16">
    <location>
        <begin position="438"/>
        <end position="456"/>
    </location>
</feature>
<feature type="compositionally biased region" description="Low complexity" evidence="16">
    <location>
        <begin position="266"/>
        <end position="278"/>
    </location>
</feature>
<evidence type="ECO:0000256" key="4">
    <source>
        <dbReference type="ARBA" id="ARBA00022460"/>
    </source>
</evidence>
<keyword evidence="7" id="KW-0732">Signal</keyword>
<dbReference type="GO" id="GO:0042302">
    <property type="term" value="F:structural constituent of cuticle"/>
    <property type="evidence" value="ECO:0007669"/>
    <property type="project" value="UniProtKB-UniRule"/>
</dbReference>
<organism evidence="18 19">
    <name type="scientific">Danaus chrysippus</name>
    <name type="common">African queen</name>
    <dbReference type="NCBI Taxonomy" id="151541"/>
    <lineage>
        <taxon>Eukaryota</taxon>
        <taxon>Metazoa</taxon>
        <taxon>Ecdysozoa</taxon>
        <taxon>Arthropoda</taxon>
        <taxon>Hexapoda</taxon>
        <taxon>Insecta</taxon>
        <taxon>Pterygota</taxon>
        <taxon>Neoptera</taxon>
        <taxon>Endopterygota</taxon>
        <taxon>Lepidoptera</taxon>
        <taxon>Glossata</taxon>
        <taxon>Ditrysia</taxon>
        <taxon>Papilionoidea</taxon>
        <taxon>Nymphalidae</taxon>
        <taxon>Danainae</taxon>
        <taxon>Danaini</taxon>
        <taxon>Danaina</taxon>
        <taxon>Danaus</taxon>
        <taxon>Anosia</taxon>
    </lineage>
</organism>
<keyword evidence="6" id="KW-0235">DNA replication</keyword>
<feature type="compositionally biased region" description="Pro residues" evidence="16">
    <location>
        <begin position="256"/>
        <end position="265"/>
    </location>
</feature>
<dbReference type="PROSITE" id="PS01283">
    <property type="entry name" value="TBOX_1"/>
    <property type="match status" value="1"/>
</dbReference>
<evidence type="ECO:0000313" key="19">
    <source>
        <dbReference type="Proteomes" id="UP000789524"/>
    </source>
</evidence>
<dbReference type="PRINTS" id="PR00937">
    <property type="entry name" value="TBOX"/>
</dbReference>
<dbReference type="EMBL" id="CAKASE010000045">
    <property type="protein sequence ID" value="CAG9560448.1"/>
    <property type="molecule type" value="Genomic_DNA"/>
</dbReference>
<evidence type="ECO:0000256" key="12">
    <source>
        <dbReference type="ARBA" id="ARBA00026084"/>
    </source>
</evidence>
<dbReference type="GO" id="GO:0005656">
    <property type="term" value="C:nuclear pre-replicative complex"/>
    <property type="evidence" value="ECO:0007669"/>
    <property type="project" value="TreeGrafter"/>
</dbReference>
<evidence type="ECO:0000256" key="10">
    <source>
        <dbReference type="ARBA" id="ARBA00023163"/>
    </source>
</evidence>
<comment type="similarity">
    <text evidence="2">Belongs to the ORC3 family.</text>
</comment>
<evidence type="ECO:0000256" key="1">
    <source>
        <dbReference type="ARBA" id="ARBA00004123"/>
    </source>
</evidence>
<keyword evidence="9 14" id="KW-0238">DNA-binding</keyword>
<dbReference type="InterPro" id="IPR002070">
    <property type="entry name" value="TF_Brachyury"/>
</dbReference>
<dbReference type="PROSITE" id="PS51155">
    <property type="entry name" value="CHIT_BIND_RR_2"/>
    <property type="match status" value="1"/>
</dbReference>
<dbReference type="SUPFAM" id="SSF49417">
    <property type="entry name" value="p53-like transcription factors"/>
    <property type="match status" value="1"/>
</dbReference>
<dbReference type="PANTHER" id="PTHR12748">
    <property type="entry name" value="ORIGIN RECOGNITION COMPLEX SUBUNIT 3"/>
    <property type="match status" value="1"/>
</dbReference>
<dbReference type="AlphaFoldDB" id="A0A8J2QF52"/>
<comment type="caution">
    <text evidence="18">The sequence shown here is derived from an EMBL/GenBank/DDBJ whole genome shotgun (WGS) entry which is preliminary data.</text>
</comment>
<accession>A0A8J2QF52</accession>
<dbReference type="Pfam" id="PF19675">
    <property type="entry name" value="ORC3_ins"/>
    <property type="match status" value="1"/>
</dbReference>
<keyword evidence="4 15" id="KW-0193">Cuticle</keyword>
<evidence type="ECO:0000256" key="6">
    <source>
        <dbReference type="ARBA" id="ARBA00022705"/>
    </source>
</evidence>
<dbReference type="PANTHER" id="PTHR12748:SF0">
    <property type="entry name" value="ORIGIN RECOGNITION COMPLEX SUBUNIT 3"/>
    <property type="match status" value="1"/>
</dbReference>
<dbReference type="Gene3D" id="2.60.40.820">
    <property type="entry name" value="Transcription factor, T-box"/>
    <property type="match status" value="1"/>
</dbReference>
<feature type="region of interest" description="Disordered" evidence="16">
    <location>
        <begin position="247"/>
        <end position="282"/>
    </location>
</feature>
<comment type="function">
    <text evidence="13">Component of the origin recognition complex (ORC) that binds origins of replication. DNA-binding is ATP-dependent. The specific DNA sequences that define origins of replication have not been identified yet. ORC is required to assemble the pre-replication complex necessary to initiate DNA replication. Binds histone H3 and H4 trimethylation marks H3K9me3, H3K27me3 and H4K20me3.</text>
</comment>
<dbReference type="GO" id="GO:0031261">
    <property type="term" value="C:DNA replication preinitiation complex"/>
    <property type="evidence" value="ECO:0007669"/>
    <property type="project" value="TreeGrafter"/>
</dbReference>
<dbReference type="InterPro" id="IPR040855">
    <property type="entry name" value="ORC_WH_C"/>
</dbReference>
<dbReference type="SMART" id="SM00425">
    <property type="entry name" value="TBOX"/>
    <property type="match status" value="1"/>
</dbReference>
<dbReference type="InterPro" id="IPR008967">
    <property type="entry name" value="p53-like_TF_DNA-bd_sf"/>
</dbReference>
<dbReference type="Pfam" id="PF18137">
    <property type="entry name" value="WHD_ORC"/>
    <property type="match status" value="1"/>
</dbReference>
<keyword evidence="5" id="KW-0597">Phosphoprotein</keyword>